<dbReference type="InterPro" id="IPR001761">
    <property type="entry name" value="Peripla_BP/Lac1_sug-bd_dom"/>
</dbReference>
<dbReference type="KEGG" id="ssif:AL483_10840"/>
<protein>
    <submittedName>
        <fullName evidence="5">HTH-type transcriptional regulator DegA</fullName>
    </submittedName>
</protein>
<dbReference type="InterPro" id="IPR028082">
    <property type="entry name" value="Peripla_BP_I"/>
</dbReference>
<dbReference type="SUPFAM" id="SSF53822">
    <property type="entry name" value="Periplasmic binding protein-like I"/>
    <property type="match status" value="1"/>
</dbReference>
<dbReference type="PROSITE" id="PS00356">
    <property type="entry name" value="HTH_LACI_1"/>
    <property type="match status" value="1"/>
</dbReference>
<dbReference type="SMART" id="SM00354">
    <property type="entry name" value="HTH_LACI"/>
    <property type="match status" value="1"/>
</dbReference>
<dbReference type="CDD" id="cd01392">
    <property type="entry name" value="HTH_LacI"/>
    <property type="match status" value="1"/>
</dbReference>
<evidence type="ECO:0000313" key="5">
    <source>
        <dbReference type="EMBL" id="VYU43888.1"/>
    </source>
</evidence>
<dbReference type="InterPro" id="IPR010982">
    <property type="entry name" value="Lambda_DNA-bd_dom_sf"/>
</dbReference>
<dbReference type="PROSITE" id="PS50932">
    <property type="entry name" value="HTH_LACI_2"/>
    <property type="match status" value="1"/>
</dbReference>
<dbReference type="Gene3D" id="1.10.260.40">
    <property type="entry name" value="lambda repressor-like DNA-binding domains"/>
    <property type="match status" value="1"/>
</dbReference>
<evidence type="ECO:0000256" key="1">
    <source>
        <dbReference type="ARBA" id="ARBA00022491"/>
    </source>
</evidence>
<reference evidence="5" key="1">
    <citation type="submission" date="2019-11" db="EMBL/GenBank/DDBJ databases">
        <authorList>
            <person name="Feng L."/>
        </authorList>
    </citation>
    <scope>NUCLEOTIDE SEQUENCE</scope>
    <source>
        <strain evidence="5">SsimulansLFYP27</strain>
    </source>
</reference>
<keyword evidence="1" id="KW-0678">Repressor</keyword>
<dbReference type="Pfam" id="PF00532">
    <property type="entry name" value="Peripla_BP_1"/>
    <property type="match status" value="1"/>
</dbReference>
<dbReference type="PRINTS" id="PR00036">
    <property type="entry name" value="HTHLACI"/>
</dbReference>
<organism evidence="5">
    <name type="scientific">Staphylococcus simulans</name>
    <dbReference type="NCBI Taxonomy" id="1286"/>
    <lineage>
        <taxon>Bacteria</taxon>
        <taxon>Bacillati</taxon>
        <taxon>Bacillota</taxon>
        <taxon>Bacilli</taxon>
        <taxon>Bacillales</taxon>
        <taxon>Staphylococcaceae</taxon>
        <taxon>Staphylococcus</taxon>
    </lineage>
</organism>
<name>A0A6N3EVH0_STASI</name>
<evidence type="ECO:0000256" key="3">
    <source>
        <dbReference type="ARBA" id="ARBA00023125"/>
    </source>
</evidence>
<dbReference type="GO" id="GO:0003700">
    <property type="term" value="F:DNA-binding transcription factor activity"/>
    <property type="evidence" value="ECO:0007669"/>
    <property type="project" value="TreeGrafter"/>
</dbReference>
<evidence type="ECO:0000256" key="4">
    <source>
        <dbReference type="ARBA" id="ARBA00023163"/>
    </source>
</evidence>
<dbReference type="AlphaFoldDB" id="A0A6N3EVH0"/>
<dbReference type="PANTHER" id="PTHR30146:SF148">
    <property type="entry name" value="HTH-TYPE TRANSCRIPTIONAL REPRESSOR PURR-RELATED"/>
    <property type="match status" value="1"/>
</dbReference>
<gene>
    <name evidence="5" type="primary">degA_1</name>
    <name evidence="5" type="ORF">SSLFYP27_00243</name>
</gene>
<dbReference type="RefSeq" id="WP_002480154.1">
    <property type="nucleotide sequence ID" value="NZ_CACRUO010000056.1"/>
</dbReference>
<sequence length="340" mass="37087">MNNNPTLHDVAKAAGVSVATVSNVMNGKKGQVSEKTKAKVEAAVESLGYQPNTYARQLKSGQSNLVAFIVPDQNPFFTDILNGLTTVCLEHNLQVIVISSEESEQRQNELIDLFVKQRVNAIVLAPVSSHLTLKDEWKKTPIVTVDRTIEASDVPSVTVNNQAAGYQATKHLLDLGHTSIAILLANPNISTTTHRQAGYEQALMDNQLTVDARLMSFSDDKLGTEAQIRSGYLATKQWLTSKDAPSALIATNYLLMIGALQAFKELDIQIGKDISFIGFDNSHWNEIYSPAITVVEQPASKLGECAAQLIIEMNNDEPATSVELSTHLAIRASCAKKNER</sequence>
<dbReference type="Pfam" id="PF00356">
    <property type="entry name" value="LacI"/>
    <property type="match status" value="1"/>
</dbReference>
<dbReference type="GO" id="GO:0000976">
    <property type="term" value="F:transcription cis-regulatory region binding"/>
    <property type="evidence" value="ECO:0007669"/>
    <property type="project" value="TreeGrafter"/>
</dbReference>
<evidence type="ECO:0000256" key="2">
    <source>
        <dbReference type="ARBA" id="ARBA00023015"/>
    </source>
</evidence>
<accession>A0A6N3EVH0</accession>
<dbReference type="Gene3D" id="3.40.50.2300">
    <property type="match status" value="2"/>
</dbReference>
<dbReference type="EMBL" id="CACRUO010000056">
    <property type="protein sequence ID" value="VYU43888.1"/>
    <property type="molecule type" value="Genomic_DNA"/>
</dbReference>
<keyword evidence="2" id="KW-0805">Transcription regulation</keyword>
<dbReference type="SUPFAM" id="SSF47413">
    <property type="entry name" value="lambda repressor-like DNA-binding domains"/>
    <property type="match status" value="1"/>
</dbReference>
<dbReference type="InterPro" id="IPR000843">
    <property type="entry name" value="HTH_LacI"/>
</dbReference>
<dbReference type="PANTHER" id="PTHR30146">
    <property type="entry name" value="LACI-RELATED TRANSCRIPTIONAL REPRESSOR"/>
    <property type="match status" value="1"/>
</dbReference>
<keyword evidence="4" id="KW-0804">Transcription</keyword>
<keyword evidence="3" id="KW-0238">DNA-binding</keyword>
<proteinExistence type="predicted"/>